<evidence type="ECO:0000256" key="3">
    <source>
        <dbReference type="ARBA" id="ARBA00012646"/>
    </source>
</evidence>
<keyword evidence="7" id="KW-0325">Glycoprotein</keyword>
<evidence type="ECO:0000313" key="9">
    <source>
        <dbReference type="Proteomes" id="UP000250275"/>
    </source>
</evidence>
<keyword evidence="9" id="KW-1185">Reference proteome</keyword>
<dbReference type="InterPro" id="IPR029033">
    <property type="entry name" value="His_PPase_superfam"/>
</dbReference>
<comment type="catalytic activity">
    <reaction evidence="1">
        <text>a phosphate monoester + H2O = an alcohol + phosphate</text>
        <dbReference type="Rhea" id="RHEA:15017"/>
        <dbReference type="ChEBI" id="CHEBI:15377"/>
        <dbReference type="ChEBI" id="CHEBI:30879"/>
        <dbReference type="ChEBI" id="CHEBI:43474"/>
        <dbReference type="ChEBI" id="CHEBI:67140"/>
        <dbReference type="EC" id="3.1.3.2"/>
    </reaction>
</comment>
<dbReference type="Gene3D" id="3.40.50.1240">
    <property type="entry name" value="Phosphoglycerate mutase-like"/>
    <property type="match status" value="1"/>
</dbReference>
<dbReference type="PANTHER" id="PTHR11567">
    <property type="entry name" value="ACID PHOSPHATASE-RELATED"/>
    <property type="match status" value="1"/>
</dbReference>
<keyword evidence="6" id="KW-1015">Disulfide bond</keyword>
<dbReference type="PANTHER" id="PTHR11567:SF211">
    <property type="entry name" value="PROSTATIC ACID PHOSPHATASE"/>
    <property type="match status" value="1"/>
</dbReference>
<evidence type="ECO:0000256" key="4">
    <source>
        <dbReference type="ARBA" id="ARBA00022729"/>
    </source>
</evidence>
<name>A0A310S9P3_9HYME</name>
<reference evidence="8 9" key="1">
    <citation type="submission" date="2015-07" db="EMBL/GenBank/DDBJ databases">
        <title>The genome of Eufriesea mexicana.</title>
        <authorList>
            <person name="Pan H."/>
            <person name="Kapheim K."/>
        </authorList>
    </citation>
    <scope>NUCLEOTIDE SEQUENCE [LARGE SCALE GENOMIC DNA]</scope>
    <source>
        <strain evidence="8">0111107269</strain>
        <tissue evidence="8">Whole body</tissue>
    </source>
</reference>
<evidence type="ECO:0000256" key="5">
    <source>
        <dbReference type="ARBA" id="ARBA00022801"/>
    </source>
</evidence>
<dbReference type="Proteomes" id="UP000250275">
    <property type="component" value="Unassembled WGS sequence"/>
</dbReference>
<evidence type="ECO:0000256" key="1">
    <source>
        <dbReference type="ARBA" id="ARBA00000032"/>
    </source>
</evidence>
<sequence>MPDLSKPMIAKGKSVFPFVVDRTEGGPSVRESDAPKEGRTVFRDQVCRWRKPLPQRELLAGKIREFRLGMMLRQRYSTFLGGSHHYGDVFARSTDTDRTKMSLQLVLGGIYPPGLNELGQLQLSPISIQFTPFIVDSLLFPVYCPTYQTEWKKTRDSFAVHVIKKKYKDLLDYLAEHTGLDMTTSPTFATYQLYHYITSQGSINVTLPEWATKDVQSKIEKITALEYMLQSHTKLMKRLNGGFLVKEFIKNMNFKGNTTQPKIYIYSGHEINIAAFAKAHDFIEPILPAYGSAIIVEKLRSSNGKIYIQMLLWTGVTEKLITYVIPNCGIICSYDKYIRLMQDVIPSDEESNCLWNNTSKEHLHMYYNEKLN</sequence>
<comment type="similarity">
    <text evidence="2">Belongs to the histidine acid phosphatase family.</text>
</comment>
<evidence type="ECO:0000256" key="2">
    <source>
        <dbReference type="ARBA" id="ARBA00005375"/>
    </source>
</evidence>
<organism evidence="8 9">
    <name type="scientific">Eufriesea mexicana</name>
    <dbReference type="NCBI Taxonomy" id="516756"/>
    <lineage>
        <taxon>Eukaryota</taxon>
        <taxon>Metazoa</taxon>
        <taxon>Ecdysozoa</taxon>
        <taxon>Arthropoda</taxon>
        <taxon>Hexapoda</taxon>
        <taxon>Insecta</taxon>
        <taxon>Pterygota</taxon>
        <taxon>Neoptera</taxon>
        <taxon>Endopterygota</taxon>
        <taxon>Hymenoptera</taxon>
        <taxon>Apocrita</taxon>
        <taxon>Aculeata</taxon>
        <taxon>Apoidea</taxon>
        <taxon>Anthophila</taxon>
        <taxon>Apidae</taxon>
        <taxon>Eufriesea</taxon>
    </lineage>
</organism>
<keyword evidence="4" id="KW-0732">Signal</keyword>
<dbReference type="InterPro" id="IPR050645">
    <property type="entry name" value="Histidine_acid_phosphatase"/>
</dbReference>
<evidence type="ECO:0000256" key="7">
    <source>
        <dbReference type="ARBA" id="ARBA00023180"/>
    </source>
</evidence>
<protein>
    <recommendedName>
        <fullName evidence="3">acid phosphatase</fullName>
        <ecNumber evidence="3">3.1.3.2</ecNumber>
    </recommendedName>
</protein>
<evidence type="ECO:0000313" key="8">
    <source>
        <dbReference type="EMBL" id="OAD53251.1"/>
    </source>
</evidence>
<proteinExistence type="inferred from homology"/>
<dbReference type="EC" id="3.1.3.2" evidence="3"/>
<accession>A0A310S9P3</accession>
<dbReference type="EMBL" id="KQ767892">
    <property type="protein sequence ID" value="OAD53251.1"/>
    <property type="molecule type" value="Genomic_DNA"/>
</dbReference>
<evidence type="ECO:0000256" key="6">
    <source>
        <dbReference type="ARBA" id="ARBA00023157"/>
    </source>
</evidence>
<dbReference type="CDD" id="cd07061">
    <property type="entry name" value="HP_HAP_like"/>
    <property type="match status" value="1"/>
</dbReference>
<dbReference type="GO" id="GO:0003993">
    <property type="term" value="F:acid phosphatase activity"/>
    <property type="evidence" value="ECO:0007669"/>
    <property type="project" value="UniProtKB-EC"/>
</dbReference>
<dbReference type="SUPFAM" id="SSF53254">
    <property type="entry name" value="Phosphoglycerate mutase-like"/>
    <property type="match status" value="1"/>
</dbReference>
<dbReference type="AlphaFoldDB" id="A0A310S9P3"/>
<gene>
    <name evidence="8" type="ORF">WN48_10605</name>
</gene>
<dbReference type="InterPro" id="IPR000560">
    <property type="entry name" value="His_Pase_clade-2"/>
</dbReference>
<dbReference type="OrthoDB" id="258392at2759"/>
<dbReference type="Pfam" id="PF00328">
    <property type="entry name" value="His_Phos_2"/>
    <property type="match status" value="1"/>
</dbReference>
<keyword evidence="5" id="KW-0378">Hydrolase</keyword>